<dbReference type="CDD" id="cd16385">
    <property type="entry name" value="IcmL"/>
    <property type="match status" value="1"/>
</dbReference>
<feature type="transmembrane region" description="Helical" evidence="1">
    <location>
        <begin position="40"/>
        <end position="62"/>
    </location>
</feature>
<geneLocation type="plasmid" evidence="2">
    <name>pRSE21</name>
</geneLocation>
<dbReference type="AlphaFoldDB" id="A0A3Q9MLR4"/>
<keyword evidence="2" id="KW-0614">Plasmid</keyword>
<keyword evidence="1" id="KW-1133">Transmembrane helix</keyword>
<gene>
    <name evidence="3" type="ORF">EL007_24210</name>
    <name evidence="2" type="ORF">ELZ88_24750</name>
</gene>
<dbReference type="EMBL" id="CP034710">
    <property type="protein sequence ID" value="AZT39730.1"/>
    <property type="molecule type" value="Genomic_DNA"/>
</dbReference>
<evidence type="ECO:0000313" key="2">
    <source>
        <dbReference type="EMBL" id="AZT39730.1"/>
    </source>
</evidence>
<reference evidence="2" key="1">
    <citation type="submission" date="2018-12" db="EMBL/GenBank/DDBJ databases">
        <title>Complete genome sequences of twenty non-typhoidal Salmonella isolates from Rwanda.</title>
        <authorList>
            <person name="Byukusenge M."/>
            <person name="Li L."/>
            <person name="Subhashinie K."/>
            <person name="Nzayirambaho M."/>
            <person name="Kuchipudi S.V."/>
            <person name="Jayarao B.M."/>
        </authorList>
    </citation>
    <scope>NUCLEOTIDE SEQUENCE</scope>
    <source>
        <strain evidence="2">RSE21</strain>
        <strain evidence="3">RSE40</strain>
        <plasmid evidence="2">pRSE21</plasmid>
        <plasmid evidence="3">pRSE40</plasmid>
    </source>
</reference>
<dbReference type="RefSeq" id="WP_168445608.1">
    <property type="nucleotide sequence ID" value="NZ_CP034699.1"/>
</dbReference>
<dbReference type="EMBL" id="CP034699">
    <property type="protein sequence ID" value="AZT44367.1"/>
    <property type="molecule type" value="Genomic_DNA"/>
</dbReference>
<keyword evidence="1" id="KW-0812">Transmembrane</keyword>
<organism evidence="2">
    <name type="scientific">Salmonella enterica subsp. enterica serovar Karamoja</name>
    <dbReference type="NCBI Taxonomy" id="2500153"/>
    <lineage>
        <taxon>Bacteria</taxon>
        <taxon>Pseudomonadati</taxon>
        <taxon>Pseudomonadota</taxon>
        <taxon>Gammaproteobacteria</taxon>
        <taxon>Enterobacterales</taxon>
        <taxon>Enterobacteriaceae</taxon>
        <taxon>Salmonella</taxon>
    </lineage>
</organism>
<evidence type="ECO:0000313" key="3">
    <source>
        <dbReference type="EMBL" id="AZT44367.1"/>
    </source>
</evidence>
<geneLocation type="plasmid" evidence="3">
    <name>pRSE40</name>
</geneLocation>
<dbReference type="InterPro" id="IPR021055">
    <property type="entry name" value="T4BSS_IcmL/DotI"/>
</dbReference>
<proteinExistence type="predicted"/>
<keyword evidence="1" id="KW-0472">Membrane</keyword>
<sequence length="226" mass="25275">MTQKKPDRKPAPVREADAYTAALRLQQDNELNAEFARRTLSVCLVLGAALFISVGVNGFLGYQVAHPPTRYFATTNGNIIPIIPTSLPAYKTADVMDFGARAIRNAFRIDFLNYRNQMSSHADDFSQAGFVDYYKAMSGSNLLGYVRDKKMNMTVQVGDGTLYRSGLWNDGRYAWQIQYPVTIHLAGQTSSLPEQPFIFTLLIERADVTQKPVGMEITQLVTRNAH</sequence>
<protein>
    <submittedName>
        <fullName evidence="2">Conjugal transfer protein TraM</fullName>
    </submittedName>
</protein>
<accession>A0A3Q9MLR4</accession>
<evidence type="ECO:0000256" key="1">
    <source>
        <dbReference type="SAM" id="Phobius"/>
    </source>
</evidence>
<dbReference type="Pfam" id="PF11393">
    <property type="entry name" value="T4BSS_DotI_IcmL"/>
    <property type="match status" value="1"/>
</dbReference>
<name>A0A3Q9MLR4_SALET</name>